<evidence type="ECO:0000313" key="9">
    <source>
        <dbReference type="Proteomes" id="UP000325785"/>
    </source>
</evidence>
<dbReference type="Pfam" id="PF00916">
    <property type="entry name" value="Sulfate_transp"/>
    <property type="match status" value="1"/>
</dbReference>
<dbReference type="SUPFAM" id="SSF52091">
    <property type="entry name" value="SpoIIaa-like"/>
    <property type="match status" value="1"/>
</dbReference>
<dbReference type="PROSITE" id="PS50042">
    <property type="entry name" value="CNMP_BINDING_3"/>
    <property type="match status" value="1"/>
</dbReference>
<feature type="transmembrane region" description="Helical" evidence="5">
    <location>
        <begin position="261"/>
        <end position="287"/>
    </location>
</feature>
<dbReference type="CDD" id="cd07042">
    <property type="entry name" value="STAS_SulP_like_sulfate_transporter"/>
    <property type="match status" value="1"/>
</dbReference>
<protein>
    <submittedName>
        <fullName evidence="8">Putative transporter</fullName>
    </submittedName>
</protein>
<dbReference type="Gene3D" id="2.60.120.10">
    <property type="entry name" value="Jelly Rolls"/>
    <property type="match status" value="1"/>
</dbReference>
<dbReference type="PANTHER" id="PTHR43310:SF1">
    <property type="entry name" value="SULFATE TRANSPORTER YBAR-RELATED"/>
    <property type="match status" value="1"/>
</dbReference>
<evidence type="ECO:0000259" key="6">
    <source>
        <dbReference type="PROSITE" id="PS50042"/>
    </source>
</evidence>
<sequence>MSHSKTDNTGALPRSILAGAIAGVDNISRTVALTAFIFGGALSAGVPLALVLFLVTNVLATCVYVAGRALPAPLFSSVQNAPVAVLYPATLTLSATGEPTAIFLLLGATAVASGLAMTAIGFFDLGRFVRLVPYPVAAGFLAAVGALLARSAFGLVYPGNLADLAADIAEQSPEALLPMLSIGFAIVLGLSVWLFRNTGVILALIIGLAGTYGVFSLHGIDLAAARDMGLLQPRVSGIVLPSAEDLSTVVAQLDQNMLQDILPIVGAATVISLFGIMLNSAGAELILDRDIDSRHGLVRAGAVNILTGAAGSTISYLSASTTAMSQQLGSLGRAPIWSMCALTVVAIPFASDIYNFVPTFVSAGLLLFIGASIVKVWVLDQFGRLGRADWLLSLTIVVVSILFGMVTAIGVGVVAASVIFAVLYARLPVIRSTSDLRTRRSRVDRGPAQTAFLDAHGDEVAIVSLQGFLFFGTAMYLTAHIRGLLEKSGKIHTVILDFRRVSRVDASAIATIRRIELLAGSYGTRVVLSEMNHETNRDIRRSYLSLGPNHILQTARTTDEALEAVEVEMLSRLEDKERHESATSALDRITGDPAVTKRILMKMSREQVAKGTRLITQGHQSGDIYLIDEGRLSVLLNLPDGGTLRLRTMAEGSLVGEVASYAGLKRTADVVAETDAVVYHASTERIAAITGEDPVLAAALHRMVAATLADKLDRTNKLLGDAE</sequence>
<feature type="domain" description="Cyclic nucleotide-binding" evidence="6">
    <location>
        <begin position="592"/>
        <end position="679"/>
    </location>
</feature>
<keyword evidence="4 5" id="KW-0472">Membrane</keyword>
<dbReference type="CDD" id="cd00038">
    <property type="entry name" value="CAP_ED"/>
    <property type="match status" value="1"/>
</dbReference>
<dbReference type="InterPro" id="IPR011547">
    <property type="entry name" value="SLC26A/SulP_dom"/>
</dbReference>
<gene>
    <name evidence="8" type="ORF">RIdsm_00686</name>
</gene>
<dbReference type="EMBL" id="CP031598">
    <property type="protein sequence ID" value="QEW24902.1"/>
    <property type="molecule type" value="Genomic_DNA"/>
</dbReference>
<feature type="transmembrane region" description="Helical" evidence="5">
    <location>
        <begin position="391"/>
        <end position="424"/>
    </location>
</feature>
<dbReference type="RefSeq" id="WP_057818790.1">
    <property type="nucleotide sequence ID" value="NZ_CP031598.1"/>
</dbReference>
<feature type="transmembrane region" description="Helical" evidence="5">
    <location>
        <begin position="101"/>
        <end position="123"/>
    </location>
</feature>
<evidence type="ECO:0000259" key="7">
    <source>
        <dbReference type="PROSITE" id="PS50801"/>
    </source>
</evidence>
<organism evidence="8 9">
    <name type="scientific">Roseovarius indicus</name>
    <dbReference type="NCBI Taxonomy" id="540747"/>
    <lineage>
        <taxon>Bacteria</taxon>
        <taxon>Pseudomonadati</taxon>
        <taxon>Pseudomonadota</taxon>
        <taxon>Alphaproteobacteria</taxon>
        <taxon>Rhodobacterales</taxon>
        <taxon>Roseobacteraceae</taxon>
        <taxon>Roseovarius</taxon>
    </lineage>
</organism>
<evidence type="ECO:0000256" key="3">
    <source>
        <dbReference type="ARBA" id="ARBA00022989"/>
    </source>
</evidence>
<dbReference type="Proteomes" id="UP000325785">
    <property type="component" value="Chromosome"/>
</dbReference>
<dbReference type="Pfam" id="PF01740">
    <property type="entry name" value="STAS"/>
    <property type="match status" value="1"/>
</dbReference>
<keyword evidence="2 5" id="KW-0812">Transmembrane</keyword>
<dbReference type="InterPro" id="IPR014710">
    <property type="entry name" value="RmlC-like_jellyroll"/>
</dbReference>
<reference evidence="8 9" key="1">
    <citation type="submission" date="2018-08" db="EMBL/GenBank/DDBJ databases">
        <title>Genetic Globetrotter - A new plasmid hitch-hiking vast phylogenetic and geographic distances.</title>
        <authorList>
            <person name="Vollmers J."/>
            <person name="Petersen J."/>
        </authorList>
    </citation>
    <scope>NUCLEOTIDE SEQUENCE [LARGE SCALE GENOMIC DNA]</scope>
    <source>
        <strain evidence="8 9">DSM 26383</strain>
    </source>
</reference>
<feature type="transmembrane region" description="Helical" evidence="5">
    <location>
        <begin position="135"/>
        <end position="156"/>
    </location>
</feature>
<dbReference type="PANTHER" id="PTHR43310">
    <property type="entry name" value="SULFATE TRANSPORTER YBAR-RELATED"/>
    <property type="match status" value="1"/>
</dbReference>
<comment type="subcellular location">
    <subcellularLocation>
        <location evidence="1">Membrane</location>
        <topology evidence="1">Multi-pass membrane protein</topology>
    </subcellularLocation>
</comment>
<name>A0A5P3A6C1_9RHOB</name>
<dbReference type="Gene3D" id="3.30.750.24">
    <property type="entry name" value="STAS domain"/>
    <property type="match status" value="1"/>
</dbReference>
<feature type="transmembrane region" description="Helical" evidence="5">
    <location>
        <begin position="36"/>
        <end position="66"/>
    </location>
</feature>
<evidence type="ECO:0000313" key="8">
    <source>
        <dbReference type="EMBL" id="QEW24902.1"/>
    </source>
</evidence>
<evidence type="ECO:0000256" key="5">
    <source>
        <dbReference type="SAM" id="Phobius"/>
    </source>
</evidence>
<dbReference type="Pfam" id="PF00027">
    <property type="entry name" value="cNMP_binding"/>
    <property type="match status" value="1"/>
</dbReference>
<dbReference type="SUPFAM" id="SSF51206">
    <property type="entry name" value="cAMP-binding domain-like"/>
    <property type="match status" value="1"/>
</dbReference>
<feature type="transmembrane region" description="Helical" evidence="5">
    <location>
        <begin position="176"/>
        <end position="195"/>
    </location>
</feature>
<evidence type="ECO:0000256" key="1">
    <source>
        <dbReference type="ARBA" id="ARBA00004141"/>
    </source>
</evidence>
<dbReference type="InterPro" id="IPR018490">
    <property type="entry name" value="cNMP-bd_dom_sf"/>
</dbReference>
<dbReference type="KEGG" id="rid:RIdsm_00686"/>
<evidence type="ECO:0000256" key="4">
    <source>
        <dbReference type="ARBA" id="ARBA00023136"/>
    </source>
</evidence>
<dbReference type="GO" id="GO:0016020">
    <property type="term" value="C:membrane"/>
    <property type="evidence" value="ECO:0007669"/>
    <property type="project" value="UniProtKB-SubCell"/>
</dbReference>
<dbReference type="SMART" id="SM00100">
    <property type="entry name" value="cNMP"/>
    <property type="match status" value="1"/>
</dbReference>
<proteinExistence type="predicted"/>
<feature type="transmembrane region" description="Helical" evidence="5">
    <location>
        <begin position="360"/>
        <end position="379"/>
    </location>
</feature>
<dbReference type="InterPro" id="IPR000595">
    <property type="entry name" value="cNMP-bd_dom"/>
</dbReference>
<feature type="transmembrane region" description="Helical" evidence="5">
    <location>
        <begin position="200"/>
        <end position="220"/>
    </location>
</feature>
<dbReference type="InterPro" id="IPR036513">
    <property type="entry name" value="STAS_dom_sf"/>
</dbReference>
<keyword evidence="3 5" id="KW-1133">Transmembrane helix</keyword>
<dbReference type="InterPro" id="IPR002645">
    <property type="entry name" value="STAS_dom"/>
</dbReference>
<dbReference type="InterPro" id="IPR052706">
    <property type="entry name" value="Membrane-Transporter-like"/>
</dbReference>
<feature type="domain" description="STAS" evidence="7">
    <location>
        <begin position="458"/>
        <end position="565"/>
    </location>
</feature>
<dbReference type="AlphaFoldDB" id="A0A5P3A6C1"/>
<evidence type="ECO:0000256" key="2">
    <source>
        <dbReference type="ARBA" id="ARBA00022692"/>
    </source>
</evidence>
<accession>A0A5P3A6C1</accession>
<dbReference type="PROSITE" id="PS50801">
    <property type="entry name" value="STAS"/>
    <property type="match status" value="1"/>
</dbReference>
<dbReference type="OrthoDB" id="9771198at2"/>